<proteinExistence type="predicted"/>
<dbReference type="EMBL" id="JARKIF010000012">
    <property type="protein sequence ID" value="KAJ7626134.1"/>
    <property type="molecule type" value="Genomic_DNA"/>
</dbReference>
<keyword evidence="5" id="KW-1185">Reference proteome</keyword>
<comment type="caution">
    <text evidence="4">The sequence shown here is derived from an EMBL/GenBank/DDBJ whole genome shotgun (WGS) entry which is preliminary data.</text>
</comment>
<evidence type="ECO:0000256" key="2">
    <source>
        <dbReference type="SAM" id="Phobius"/>
    </source>
</evidence>
<dbReference type="Pfam" id="PF20151">
    <property type="entry name" value="DUF6533"/>
    <property type="match status" value="1"/>
</dbReference>
<feature type="transmembrane region" description="Helical" evidence="2">
    <location>
        <begin position="752"/>
        <end position="772"/>
    </location>
</feature>
<protein>
    <recommendedName>
        <fullName evidence="3">DUF6533 domain-containing protein</fullName>
    </recommendedName>
</protein>
<keyword evidence="2" id="KW-0812">Transmembrane</keyword>
<dbReference type="Proteomes" id="UP001221142">
    <property type="component" value="Unassembled WGS sequence"/>
</dbReference>
<evidence type="ECO:0000259" key="3">
    <source>
        <dbReference type="Pfam" id="PF20151"/>
    </source>
</evidence>
<dbReference type="InterPro" id="IPR045340">
    <property type="entry name" value="DUF6533"/>
</dbReference>
<feature type="domain" description="DUF6533" evidence="3">
    <location>
        <begin position="92"/>
        <end position="134"/>
    </location>
</feature>
<evidence type="ECO:0000313" key="5">
    <source>
        <dbReference type="Proteomes" id="UP001221142"/>
    </source>
</evidence>
<keyword evidence="2" id="KW-1133">Transmembrane helix</keyword>
<gene>
    <name evidence="4" type="ORF">FB45DRAFT_869231</name>
</gene>
<organism evidence="4 5">
    <name type="scientific">Roridomyces roridus</name>
    <dbReference type="NCBI Taxonomy" id="1738132"/>
    <lineage>
        <taxon>Eukaryota</taxon>
        <taxon>Fungi</taxon>
        <taxon>Dikarya</taxon>
        <taxon>Basidiomycota</taxon>
        <taxon>Agaricomycotina</taxon>
        <taxon>Agaricomycetes</taxon>
        <taxon>Agaricomycetidae</taxon>
        <taxon>Agaricales</taxon>
        <taxon>Marasmiineae</taxon>
        <taxon>Mycenaceae</taxon>
        <taxon>Roridomyces</taxon>
    </lineage>
</organism>
<name>A0AAD7BP16_9AGAR</name>
<dbReference type="AlphaFoldDB" id="A0AAD7BP16"/>
<sequence>MKGQIATLAFRGNAGREYKRRPSLRSLLLNLRVRNTKFNPWETPTSPRSAGGANLSVALISICAHLSLCVTQDGIIHTRSRSPSRITRSIFLSGLVILIYDHLLTLNTEIKYIWSSKLRPSTCWFFAFRYLGLVATLVMFLYYFGASDHELNQLQSCLKMEWVWQVLIVSLELLIEVTLALRVAAIYGFNQLILLFHGCHFRRENCSINMFQWDLIKYGEHMDLKEAPGFRGCHAALSRAASVLLFFPSYLLTDINPETQRYATGDWLGINVYEPVGCSQINSSVKREHVFWIFLSSAIPYNAALTGWIHVFVYNKPVPGFNMSTDAQPPRGRGAWSNKRSSGGGTGLAFDPVRHAEIGGRRALAAAAMKGSSRDIAKLRAVVDSLRDDQSLGLLPVIFANLDPAFIPSTDAGLDNVETPPPLVDNAFKMLYALSVVIRRPIYPFETTPDFWPRLFRWMATIMMLLMEHPPSREIIRSAPGGCRMAASAWSIMMQEVYPMTARPTPLAMPGSTFMLLNMTLKSPDDFQEIVDGFSENHTFTSTIFSLMSPALAQASDGDYLGAITLTAICDFLDRVRDLSPTLVADLLSENIIRHLVLALDVLQNPVSNKPLALFTLIRYMISLPGYRWTLQALEADLLLHLINLAERIDPAYEKDVDYLLVQVIAPMLVYYSVVVEMKSSMERAHEHSQSEAFSRSRCYSFWTALKNLAEHRMQILNAWEKAGRPVPLRCDNSQNTQDWASPTARNHSSELWFTLITAVAALIFISLRFSLWLPIPDLPARTGGPSALHIAYLGYGKPEEISVAVPFGSMSSQIYDGLTHIAKKRDLTPEETAVLRELERGIFILIAYTVNPWQLDSRVRGEAAQIHPCSCDARKREQSALDSDEDLWRTTALSEVF</sequence>
<accession>A0AAD7BP16</accession>
<feature type="region of interest" description="Disordered" evidence="1">
    <location>
        <begin position="326"/>
        <end position="346"/>
    </location>
</feature>
<evidence type="ECO:0000313" key="4">
    <source>
        <dbReference type="EMBL" id="KAJ7626134.1"/>
    </source>
</evidence>
<evidence type="ECO:0000256" key="1">
    <source>
        <dbReference type="SAM" id="MobiDB-lite"/>
    </source>
</evidence>
<feature type="transmembrane region" description="Helical" evidence="2">
    <location>
        <begin position="166"/>
        <end position="189"/>
    </location>
</feature>
<keyword evidence="2" id="KW-0472">Membrane</keyword>
<feature type="transmembrane region" description="Helical" evidence="2">
    <location>
        <begin position="124"/>
        <end position="145"/>
    </location>
</feature>
<reference evidence="4" key="1">
    <citation type="submission" date="2023-03" db="EMBL/GenBank/DDBJ databases">
        <title>Massive genome expansion in bonnet fungi (Mycena s.s.) driven by repeated elements and novel gene families across ecological guilds.</title>
        <authorList>
            <consortium name="Lawrence Berkeley National Laboratory"/>
            <person name="Harder C.B."/>
            <person name="Miyauchi S."/>
            <person name="Viragh M."/>
            <person name="Kuo A."/>
            <person name="Thoen E."/>
            <person name="Andreopoulos B."/>
            <person name="Lu D."/>
            <person name="Skrede I."/>
            <person name="Drula E."/>
            <person name="Henrissat B."/>
            <person name="Morin E."/>
            <person name="Kohler A."/>
            <person name="Barry K."/>
            <person name="LaButti K."/>
            <person name="Morin E."/>
            <person name="Salamov A."/>
            <person name="Lipzen A."/>
            <person name="Mereny Z."/>
            <person name="Hegedus B."/>
            <person name="Baldrian P."/>
            <person name="Stursova M."/>
            <person name="Weitz H."/>
            <person name="Taylor A."/>
            <person name="Grigoriev I.V."/>
            <person name="Nagy L.G."/>
            <person name="Martin F."/>
            <person name="Kauserud H."/>
        </authorList>
    </citation>
    <scope>NUCLEOTIDE SEQUENCE</scope>
    <source>
        <strain evidence="4">9284</strain>
    </source>
</reference>